<sequence>MACLCIPGIPFKKERETARFKTQPAFRPFPRRVVFRSTSPSCASSLPVRSPRTGVHSLKPAPTTSTGDRSFIEMRKHSRLPVRSPRATPAAPSTRSLRASAPSPSARPPRLARASAPSPPAANASLSRLAERRASRQARPRPWAQPQSAGHTSSSGHLSTPAPPRGLPPLTRQSASSKPSILATHTDLTRAQRADTRKCVRFGDTTVIPVSRWIDRREHVFIGPPSAMGHLQGWNVTALTEPDEDGEMEKHTTYWGSDSYIMLTSNHAFGPCDRYLCAWNALARVKAVRPMWNSEMVFKGWMRLREIKREKGCHLL</sequence>
<keyword evidence="3" id="KW-1185">Reference proteome</keyword>
<name>A0A5N6U227_ASPAV</name>
<feature type="compositionally biased region" description="Polar residues" evidence="1">
    <location>
        <begin position="145"/>
        <end position="158"/>
    </location>
</feature>
<accession>A0A5N6U227</accession>
<evidence type="ECO:0000313" key="2">
    <source>
        <dbReference type="EMBL" id="KAE8152592.1"/>
    </source>
</evidence>
<gene>
    <name evidence="2" type="ORF">BDV25DRAFT_137786</name>
</gene>
<dbReference type="Proteomes" id="UP000325780">
    <property type="component" value="Unassembled WGS sequence"/>
</dbReference>
<reference evidence="2 3" key="1">
    <citation type="submission" date="2019-04" db="EMBL/GenBank/DDBJ databases">
        <title>Friends and foes A comparative genomics study of 23 Aspergillus species from section Flavi.</title>
        <authorList>
            <consortium name="DOE Joint Genome Institute"/>
            <person name="Kjaerbolling I."/>
            <person name="Vesth T."/>
            <person name="Frisvad J.C."/>
            <person name="Nybo J.L."/>
            <person name="Theobald S."/>
            <person name="Kildgaard S."/>
            <person name="Isbrandt T."/>
            <person name="Kuo A."/>
            <person name="Sato A."/>
            <person name="Lyhne E.K."/>
            <person name="Kogle M.E."/>
            <person name="Wiebenga A."/>
            <person name="Kun R.S."/>
            <person name="Lubbers R.J."/>
            <person name="Makela M.R."/>
            <person name="Barry K."/>
            <person name="Chovatia M."/>
            <person name="Clum A."/>
            <person name="Daum C."/>
            <person name="Haridas S."/>
            <person name="He G."/>
            <person name="LaButti K."/>
            <person name="Lipzen A."/>
            <person name="Mondo S."/>
            <person name="Riley R."/>
            <person name="Salamov A."/>
            <person name="Simmons B.A."/>
            <person name="Magnuson J.K."/>
            <person name="Henrissat B."/>
            <person name="Mortensen U.H."/>
            <person name="Larsen T.O."/>
            <person name="Devries R.P."/>
            <person name="Grigoriev I.V."/>
            <person name="Machida M."/>
            <person name="Baker S.E."/>
            <person name="Andersen M.R."/>
        </authorList>
    </citation>
    <scope>NUCLEOTIDE SEQUENCE [LARGE SCALE GENOMIC DNA]</scope>
    <source>
        <strain evidence="2 3">IBT 18842</strain>
    </source>
</reference>
<dbReference type="AlphaFoldDB" id="A0A5N6U227"/>
<proteinExistence type="predicted"/>
<dbReference type="OrthoDB" id="4221626at2759"/>
<dbReference type="EMBL" id="ML742051">
    <property type="protein sequence ID" value="KAE8152592.1"/>
    <property type="molecule type" value="Genomic_DNA"/>
</dbReference>
<evidence type="ECO:0000256" key="1">
    <source>
        <dbReference type="SAM" id="MobiDB-lite"/>
    </source>
</evidence>
<evidence type="ECO:0000313" key="3">
    <source>
        <dbReference type="Proteomes" id="UP000325780"/>
    </source>
</evidence>
<feature type="region of interest" description="Disordered" evidence="1">
    <location>
        <begin position="41"/>
        <end position="193"/>
    </location>
</feature>
<feature type="compositionally biased region" description="Low complexity" evidence="1">
    <location>
        <begin position="89"/>
        <end position="128"/>
    </location>
</feature>
<protein>
    <submittedName>
        <fullName evidence="2">Uncharacterized protein</fullName>
    </submittedName>
</protein>
<organism evidence="2 3">
    <name type="scientific">Aspergillus avenaceus</name>
    <dbReference type="NCBI Taxonomy" id="36643"/>
    <lineage>
        <taxon>Eukaryota</taxon>
        <taxon>Fungi</taxon>
        <taxon>Dikarya</taxon>
        <taxon>Ascomycota</taxon>
        <taxon>Pezizomycotina</taxon>
        <taxon>Eurotiomycetes</taxon>
        <taxon>Eurotiomycetidae</taxon>
        <taxon>Eurotiales</taxon>
        <taxon>Aspergillaceae</taxon>
        <taxon>Aspergillus</taxon>
        <taxon>Aspergillus subgen. Circumdati</taxon>
    </lineage>
</organism>